<reference evidence="7 9" key="3">
    <citation type="journal article" date="2014" name="PLoS Genet.">
        <title>Phylogenetically driven sequencing of extremely halophilic archaea reveals strategies for static and dynamic osmo-response.</title>
        <authorList>
            <person name="Becker E.A."/>
            <person name="Seitzer P.M."/>
            <person name="Tritt A."/>
            <person name="Larsen D."/>
            <person name="Krusor M."/>
            <person name="Yao A.I."/>
            <person name="Wu D."/>
            <person name="Madern D."/>
            <person name="Eisen J.A."/>
            <person name="Darling A.E."/>
            <person name="Facciotti M.T."/>
        </authorList>
    </citation>
    <scope>NUCLEOTIDE SEQUENCE [LARGE SCALE GENOMIC DNA]</scope>
    <source>
        <strain evidence="9">ATCC 43099 / DSM 3394 / CCM 3739 / CIP 104546 / IAM 13178 / JCM 8861 / NBRC 102185 / NCIMB 2190 / MS3</strain>
        <strain evidence="7">MS-3</strain>
    </source>
</reference>
<evidence type="ECO:0000256" key="1">
    <source>
        <dbReference type="ARBA" id="ARBA00023015"/>
    </source>
</evidence>
<dbReference type="InterPro" id="IPR005471">
    <property type="entry name" value="Tscrpt_reg_IclR_N"/>
</dbReference>
<evidence type="ECO:0000259" key="4">
    <source>
        <dbReference type="PROSITE" id="PS51077"/>
    </source>
</evidence>
<name>D3T1U0_NATMM</name>
<dbReference type="InterPro" id="IPR036388">
    <property type="entry name" value="WH-like_DNA-bd_sf"/>
</dbReference>
<evidence type="ECO:0000313" key="9">
    <source>
        <dbReference type="Proteomes" id="UP000011543"/>
    </source>
</evidence>
<evidence type="ECO:0000313" key="6">
    <source>
        <dbReference type="EMBL" id="ADD07549.1"/>
    </source>
</evidence>
<feature type="domain" description="HTH iclR-type" evidence="4">
    <location>
        <begin position="13"/>
        <end position="72"/>
    </location>
</feature>
<keyword evidence="3" id="KW-0804">Transcription</keyword>
<dbReference type="PANTHER" id="PTHR30136:SF35">
    <property type="entry name" value="HTH-TYPE TRANSCRIPTIONAL REGULATOR RV1719"/>
    <property type="match status" value="1"/>
</dbReference>
<keyword evidence="1" id="KW-0805">Transcription regulation</keyword>
<dbReference type="InterPro" id="IPR011991">
    <property type="entry name" value="ArsR-like_HTH"/>
</dbReference>
<dbReference type="EMBL" id="CP001934">
    <property type="protein sequence ID" value="ADD07549.1"/>
    <property type="molecule type" value="Genomic_DNA"/>
</dbReference>
<dbReference type="SUPFAM" id="SSF55781">
    <property type="entry name" value="GAF domain-like"/>
    <property type="match status" value="1"/>
</dbReference>
<dbReference type="PROSITE" id="PS51078">
    <property type="entry name" value="ICLR_ED"/>
    <property type="match status" value="1"/>
</dbReference>
<dbReference type="GO" id="GO:0045892">
    <property type="term" value="P:negative regulation of DNA-templated transcription"/>
    <property type="evidence" value="ECO:0007669"/>
    <property type="project" value="TreeGrafter"/>
</dbReference>
<dbReference type="Pfam" id="PF09339">
    <property type="entry name" value="HTH_IclR"/>
    <property type="match status" value="1"/>
</dbReference>
<dbReference type="OrthoDB" id="14763at2157"/>
<dbReference type="InterPro" id="IPR029016">
    <property type="entry name" value="GAF-like_dom_sf"/>
</dbReference>
<dbReference type="RefSeq" id="WP_004216330.1">
    <property type="nucleotide sequence ID" value="NC_013924.1"/>
</dbReference>
<evidence type="ECO:0000313" key="7">
    <source>
        <dbReference type="EMBL" id="ELY26585.1"/>
    </source>
</evidence>
<dbReference type="EMBL" id="AOHS01000051">
    <property type="protein sequence ID" value="ELY26585.1"/>
    <property type="molecule type" value="Genomic_DNA"/>
</dbReference>
<evidence type="ECO:0000259" key="5">
    <source>
        <dbReference type="PROSITE" id="PS51078"/>
    </source>
</evidence>
<dbReference type="GeneID" id="8828753"/>
<dbReference type="SUPFAM" id="SSF46785">
    <property type="entry name" value="Winged helix' DNA-binding domain"/>
    <property type="match status" value="1"/>
</dbReference>
<proteinExistence type="predicted"/>
<geneLocation type="plasmid" evidence="6 8">
    <name>pNMAG02</name>
</geneLocation>
<protein>
    <submittedName>
        <fullName evidence="6">IclR family transcription regulator</fullName>
    </submittedName>
    <submittedName>
        <fullName evidence="7">IclR family transcriptional regulator</fullName>
    </submittedName>
</protein>
<dbReference type="GO" id="GO:0003677">
    <property type="term" value="F:DNA binding"/>
    <property type="evidence" value="ECO:0007669"/>
    <property type="project" value="UniProtKB-KW"/>
</dbReference>
<evidence type="ECO:0000256" key="3">
    <source>
        <dbReference type="ARBA" id="ARBA00023163"/>
    </source>
</evidence>
<dbReference type="SMART" id="SM00346">
    <property type="entry name" value="HTH_ICLR"/>
    <property type="match status" value="1"/>
</dbReference>
<keyword evidence="6" id="KW-0614">Plasmid</keyword>
<dbReference type="Pfam" id="PF01614">
    <property type="entry name" value="IclR_C"/>
    <property type="match status" value="1"/>
</dbReference>
<dbReference type="PaxDb" id="547559-Nmag_4019"/>
<evidence type="ECO:0000256" key="2">
    <source>
        <dbReference type="ARBA" id="ARBA00023125"/>
    </source>
</evidence>
<reference evidence="6 8" key="2">
    <citation type="journal article" date="2012" name="BMC Genomics">
        <title>A comparative genomics perspective on the genetic content of the alkaliphilic haloarchaeon Natrialba magadii ATCC 43099T.</title>
        <authorList>
            <person name="Siddaramappa S."/>
            <person name="Challacombe J.F."/>
            <person name="Decastro R.E."/>
            <person name="Pfeiffer F."/>
            <person name="Sastre D.E."/>
            <person name="Gimenez M.I."/>
            <person name="Paggi R.A."/>
            <person name="Detter J.C."/>
            <person name="Davenport K.W."/>
            <person name="Goodwin L.A."/>
            <person name="Kyrpides N."/>
            <person name="Tapia R."/>
            <person name="Pitluck S."/>
            <person name="Lucas S."/>
            <person name="Woyke T."/>
            <person name="Maupin-Furlow J.A."/>
        </authorList>
    </citation>
    <scope>NUCLEOTIDE SEQUENCE [LARGE SCALE GENOMIC DNA]</scope>
    <source>
        <strain evidence="6">ATCC 43099</strain>
        <strain evidence="8">ATCC 43099 / DSM 3394 / CCM 3739 / CIP 104546 / IAM 13178 / JCM 8861 / NBRC 102185 / NCIMB 2190 / MS3</strain>
    </source>
</reference>
<dbReference type="eggNOG" id="arCOG02798">
    <property type="taxonomic scope" value="Archaea"/>
</dbReference>
<dbReference type="InterPro" id="IPR014757">
    <property type="entry name" value="Tscrpt_reg_IclR_C"/>
</dbReference>
<dbReference type="HOGENOM" id="CLU_062618_6_1_2"/>
<dbReference type="Proteomes" id="UP000011543">
    <property type="component" value="Unassembled WGS sequence"/>
</dbReference>
<reference evidence="6" key="4">
    <citation type="submission" date="2016-09" db="EMBL/GenBank/DDBJ databases">
        <authorList>
            <person name="Pfeiffer F."/>
        </authorList>
    </citation>
    <scope>NUCLEOTIDE SEQUENCE</scope>
    <source>
        <strain evidence="6">ATCC 43099</strain>
        <plasmid evidence="6">pNMAG02</plasmid>
    </source>
</reference>
<dbReference type="Gene3D" id="1.10.10.10">
    <property type="entry name" value="Winged helix-like DNA-binding domain superfamily/Winged helix DNA-binding domain"/>
    <property type="match status" value="1"/>
</dbReference>
<accession>D3T1U0</accession>
<sequence length="258" mass="28447">MSPHGNDSASTQIKSVNTTLRIVEELKHQNGATVSELATTVGVSKGTVHKHLATLREHDYVVNDNGKYRIGLHFLDIGGYALHQFDSIKQIESKVRELAERTGETVQFSTEEHGRSVVLAREAGQMGVFTRARLGKRFYMHQISGGKAILAHLPKQRVQQIIDQHGLPAATNSTITTETELFEELKAIRDRGYAFNRAESTDGLHAIGVPLIGPDGDVLGAFAVAGPSHRMHSERFEDEIPNVMQSVVNEIELNLTYS</sequence>
<dbReference type="InterPro" id="IPR050707">
    <property type="entry name" value="HTH_MetabolicPath_Reg"/>
</dbReference>
<organism evidence="6 8">
    <name type="scientific">Natrialba magadii (strain ATCC 43099 / DSM 3394 / CCM 3739 / CIP 104546 / IAM 13178 / JCM 8861 / NBRC 102185 / NCIMB 2190 / MS3)</name>
    <name type="common">Natronobacterium magadii</name>
    <dbReference type="NCBI Taxonomy" id="547559"/>
    <lineage>
        <taxon>Archaea</taxon>
        <taxon>Methanobacteriati</taxon>
        <taxon>Methanobacteriota</taxon>
        <taxon>Stenosarchaea group</taxon>
        <taxon>Halobacteria</taxon>
        <taxon>Halobacteriales</taxon>
        <taxon>Natrialbaceae</taxon>
        <taxon>Natrialba</taxon>
    </lineage>
</organism>
<dbReference type="InterPro" id="IPR036390">
    <property type="entry name" value="WH_DNA-bd_sf"/>
</dbReference>
<dbReference type="KEGG" id="nmg:Nmag_4019"/>
<feature type="domain" description="IclR-ED" evidence="5">
    <location>
        <begin position="73"/>
        <end position="257"/>
    </location>
</feature>
<dbReference type="Gene3D" id="3.30.450.40">
    <property type="match status" value="1"/>
</dbReference>
<keyword evidence="8" id="KW-1185">Reference proteome</keyword>
<dbReference type="Proteomes" id="UP000001879">
    <property type="component" value="Plasmid pNMAG02"/>
</dbReference>
<evidence type="ECO:0000313" key="8">
    <source>
        <dbReference type="Proteomes" id="UP000001879"/>
    </source>
</evidence>
<gene>
    <name evidence="6" type="ordered locus">Nmag_4019</name>
    <name evidence="7" type="ORF">C500_15520</name>
</gene>
<dbReference type="PANTHER" id="PTHR30136">
    <property type="entry name" value="HELIX-TURN-HELIX TRANSCRIPTIONAL REGULATOR, ICLR FAMILY"/>
    <property type="match status" value="1"/>
</dbReference>
<dbReference type="PROSITE" id="PS51077">
    <property type="entry name" value="HTH_ICLR"/>
    <property type="match status" value="1"/>
</dbReference>
<keyword evidence="2" id="KW-0238">DNA-binding</keyword>
<dbReference type="CDD" id="cd00090">
    <property type="entry name" value="HTH_ARSR"/>
    <property type="match status" value="1"/>
</dbReference>
<reference evidence="8" key="1">
    <citation type="submission" date="2010-02" db="EMBL/GenBank/DDBJ databases">
        <title>Complete sequence of plasmid 2 of Natrialba magadii ATCC 43099.</title>
        <authorList>
            <consortium name="US DOE Joint Genome Institute"/>
            <person name="Lucas S."/>
            <person name="Copeland A."/>
            <person name="Lapidus A."/>
            <person name="Cheng J.-F."/>
            <person name="Bruce D."/>
            <person name="Goodwin L."/>
            <person name="Pitluck S."/>
            <person name="Davenport K."/>
            <person name="Saunders E."/>
            <person name="Detter J.C."/>
            <person name="Han C."/>
            <person name="Tapia R."/>
            <person name="Land M."/>
            <person name="Hauser L."/>
            <person name="Kyrpides N."/>
            <person name="Mikhailova N."/>
            <person name="De Castro R.E."/>
            <person name="Maupin-Furlow J.A."/>
            <person name="Woyke T."/>
        </authorList>
    </citation>
    <scope>NUCLEOTIDE SEQUENCE [LARGE SCALE GENOMIC DNA]</scope>
    <source>
        <strain evidence="8">ATCC 43099 / DSM 3394 / CCM 3739 / CIP 104546 / IAM 13178 / JCM 8861 / NBRC 102185 / NCIMB 2190 / MS3</strain>
        <plasmid evidence="8">pNMAG02</plasmid>
    </source>
</reference>
<dbReference type="AlphaFoldDB" id="D3T1U0"/>
<dbReference type="GO" id="GO:0003700">
    <property type="term" value="F:DNA-binding transcription factor activity"/>
    <property type="evidence" value="ECO:0007669"/>
    <property type="project" value="TreeGrafter"/>
</dbReference>